<proteinExistence type="inferred from homology"/>
<evidence type="ECO:0000256" key="9">
    <source>
        <dbReference type="ARBA" id="ARBA00023242"/>
    </source>
</evidence>
<dbReference type="GO" id="GO:0005524">
    <property type="term" value="F:ATP binding"/>
    <property type="evidence" value="ECO:0007669"/>
    <property type="project" value="UniProtKB-KW"/>
</dbReference>
<evidence type="ECO:0000313" key="12">
    <source>
        <dbReference type="EMBL" id="KAK5580740.1"/>
    </source>
</evidence>
<dbReference type="InterPro" id="IPR051988">
    <property type="entry name" value="HRR_RAD51_Paralog"/>
</dbReference>
<protein>
    <recommendedName>
        <fullName evidence="11">RecA family profile 1 domain-containing protein</fullName>
    </recommendedName>
</protein>
<dbReference type="InterPro" id="IPR013632">
    <property type="entry name" value="Rad51_C"/>
</dbReference>
<dbReference type="GO" id="GO:0042148">
    <property type="term" value="P:DNA strand invasion"/>
    <property type="evidence" value="ECO:0007669"/>
    <property type="project" value="TreeGrafter"/>
</dbReference>
<evidence type="ECO:0000259" key="11">
    <source>
        <dbReference type="PROSITE" id="PS50162"/>
    </source>
</evidence>
<dbReference type="PANTHER" id="PTHR46457">
    <property type="entry name" value="DNA REPAIR PROTEIN RAD51 HOMOLOG 4"/>
    <property type="match status" value="1"/>
</dbReference>
<dbReference type="GO" id="GO:0140664">
    <property type="term" value="F:ATP-dependent DNA damage sensor activity"/>
    <property type="evidence" value="ECO:0007669"/>
    <property type="project" value="InterPro"/>
</dbReference>
<dbReference type="GO" id="GO:0000724">
    <property type="term" value="P:double-strand break repair via homologous recombination"/>
    <property type="evidence" value="ECO:0007669"/>
    <property type="project" value="TreeGrafter"/>
</dbReference>
<accession>A0AAN7U7D2</accession>
<dbReference type="SUPFAM" id="SSF52540">
    <property type="entry name" value="P-loop containing nucleoside triphosphate hydrolases"/>
    <property type="match status" value="1"/>
</dbReference>
<evidence type="ECO:0000256" key="2">
    <source>
        <dbReference type="ARBA" id="ARBA00007095"/>
    </source>
</evidence>
<reference evidence="12 13" key="1">
    <citation type="submission" date="2023-11" db="EMBL/GenBank/DDBJ databases">
        <title>Dfirmibasis_genome.</title>
        <authorList>
            <person name="Edelbroek B."/>
            <person name="Kjellin J."/>
            <person name="Jerlstrom-Hultqvist J."/>
            <person name="Soderbom F."/>
        </authorList>
    </citation>
    <scope>NUCLEOTIDE SEQUENCE [LARGE SCALE GENOMIC DNA]</scope>
    <source>
        <strain evidence="12 13">TNS-C-14</strain>
    </source>
</reference>
<organism evidence="12 13">
    <name type="scientific">Dictyostelium firmibasis</name>
    <dbReference type="NCBI Taxonomy" id="79012"/>
    <lineage>
        <taxon>Eukaryota</taxon>
        <taxon>Amoebozoa</taxon>
        <taxon>Evosea</taxon>
        <taxon>Eumycetozoa</taxon>
        <taxon>Dictyostelia</taxon>
        <taxon>Dictyosteliales</taxon>
        <taxon>Dictyosteliaceae</taxon>
        <taxon>Dictyostelium</taxon>
    </lineage>
</organism>
<evidence type="ECO:0000256" key="4">
    <source>
        <dbReference type="ARBA" id="ARBA00022763"/>
    </source>
</evidence>
<dbReference type="GO" id="GO:0000400">
    <property type="term" value="F:four-way junction DNA binding"/>
    <property type="evidence" value="ECO:0007669"/>
    <property type="project" value="TreeGrafter"/>
</dbReference>
<dbReference type="CDD" id="cd19489">
    <property type="entry name" value="Rad51D"/>
    <property type="match status" value="1"/>
</dbReference>
<evidence type="ECO:0000256" key="7">
    <source>
        <dbReference type="ARBA" id="ARBA00023172"/>
    </source>
</evidence>
<dbReference type="GO" id="GO:0033063">
    <property type="term" value="C:Rad51B-Rad51C-Rad51D-XRCC2 complex"/>
    <property type="evidence" value="ECO:0007669"/>
    <property type="project" value="TreeGrafter"/>
</dbReference>
<keyword evidence="6" id="KW-0238">DNA-binding</keyword>
<sequence length="354" mass="40555">MEEEGITGLEVRFYQAQCLSEENVIKFENNGYPMIDLILFSDAYQIQRNTSIPMETIYIIQRNLQRLFSSVPINGYQHYLDIKEFKNHYSSGIKLLDQLLGGNGFTSGEIYELVGNTSCGKTQISMCCSLNLSQQYDSNIIYIDSSNSFSPSRLTEIFKSNYLLKQQQKQQQQHKQNNDKIEIEQDKILKILDRIKVFNCFDSITLLDLLGTINNTLCVVSDERPTFENQFYKGLKMVVIDSIGTLLAPIIGGKQTQGHYTMMMISRLIKDIADTYQITFLITNNTVSSGSNGFDNKAALGEAWSMVPNHQLMINHQYNDDENEERLIYIEKSTRLPKKTMIKSFKIRDNGIVS</sequence>
<dbReference type="InterPro" id="IPR027417">
    <property type="entry name" value="P-loop_NTPase"/>
</dbReference>
<dbReference type="GO" id="GO:0000723">
    <property type="term" value="P:telomere maintenance"/>
    <property type="evidence" value="ECO:0007669"/>
    <property type="project" value="TreeGrafter"/>
</dbReference>
<keyword evidence="13" id="KW-1185">Reference proteome</keyword>
<dbReference type="Pfam" id="PF08423">
    <property type="entry name" value="Rad51"/>
    <property type="match status" value="1"/>
</dbReference>
<feature type="domain" description="RecA family profile 1" evidence="11">
    <location>
        <begin position="85"/>
        <end position="287"/>
    </location>
</feature>
<keyword evidence="5" id="KW-0067">ATP-binding</keyword>
<dbReference type="InterPro" id="IPR047323">
    <property type="entry name" value="Rad51D_C"/>
</dbReference>
<keyword evidence="9" id="KW-0539">Nucleus</keyword>
<gene>
    <name evidence="12" type="ORF">RB653_000764</name>
</gene>
<dbReference type="GO" id="GO:0005815">
    <property type="term" value="C:microtubule organizing center"/>
    <property type="evidence" value="ECO:0007669"/>
    <property type="project" value="TreeGrafter"/>
</dbReference>
<comment type="caution">
    <text evidence="12">The sequence shown here is derived from an EMBL/GenBank/DDBJ whole genome shotgun (WGS) entry which is preliminary data.</text>
</comment>
<dbReference type="GO" id="GO:0005657">
    <property type="term" value="C:replication fork"/>
    <property type="evidence" value="ECO:0007669"/>
    <property type="project" value="TreeGrafter"/>
</dbReference>
<keyword evidence="8" id="KW-0234">DNA repair</keyword>
<dbReference type="PANTHER" id="PTHR46457:SF1">
    <property type="entry name" value="DNA REPAIR PROTEIN RAD51 HOMOLOG 4"/>
    <property type="match status" value="1"/>
</dbReference>
<name>A0AAN7U7D2_9MYCE</name>
<dbReference type="GO" id="GO:0007131">
    <property type="term" value="P:reciprocal meiotic recombination"/>
    <property type="evidence" value="ECO:0007669"/>
    <property type="project" value="TreeGrafter"/>
</dbReference>
<evidence type="ECO:0000256" key="1">
    <source>
        <dbReference type="ARBA" id="ARBA00004123"/>
    </source>
</evidence>
<keyword evidence="3" id="KW-0547">Nucleotide-binding</keyword>
<evidence type="ECO:0000256" key="3">
    <source>
        <dbReference type="ARBA" id="ARBA00022741"/>
    </source>
</evidence>
<comment type="subcellular location">
    <subcellularLocation>
        <location evidence="1">Nucleus</location>
    </subcellularLocation>
</comment>
<dbReference type="Gene3D" id="3.40.50.300">
    <property type="entry name" value="P-loop containing nucleotide triphosphate hydrolases"/>
    <property type="match status" value="1"/>
</dbReference>
<dbReference type="AlphaFoldDB" id="A0AAN7U7D2"/>
<keyword evidence="7" id="KW-0233">DNA recombination</keyword>
<keyword evidence="4" id="KW-0227">DNA damage</keyword>
<dbReference type="EMBL" id="JAVFKY010000002">
    <property type="protein sequence ID" value="KAK5580740.1"/>
    <property type="molecule type" value="Genomic_DNA"/>
</dbReference>
<evidence type="ECO:0000256" key="10">
    <source>
        <dbReference type="ARBA" id="ARBA00056000"/>
    </source>
</evidence>
<evidence type="ECO:0000256" key="5">
    <source>
        <dbReference type="ARBA" id="ARBA00022840"/>
    </source>
</evidence>
<comment type="similarity">
    <text evidence="2">Belongs to the RecA family. RAD51 subfamily.</text>
</comment>
<dbReference type="Proteomes" id="UP001344447">
    <property type="component" value="Unassembled WGS sequence"/>
</dbReference>
<dbReference type="PROSITE" id="PS50162">
    <property type="entry name" value="RECA_2"/>
    <property type="match status" value="1"/>
</dbReference>
<dbReference type="InterPro" id="IPR020588">
    <property type="entry name" value="RecA_ATP-bd"/>
</dbReference>
<comment type="function">
    <text evidence="10">Involved in the homologous recombination repair (HRR) pathway of double-stranded DNA breaks arising during DNA replication or induced by DNA-damaging agents.</text>
</comment>
<evidence type="ECO:0000256" key="8">
    <source>
        <dbReference type="ARBA" id="ARBA00023204"/>
    </source>
</evidence>
<dbReference type="GO" id="GO:0003697">
    <property type="term" value="F:single-stranded DNA binding"/>
    <property type="evidence" value="ECO:0007669"/>
    <property type="project" value="TreeGrafter"/>
</dbReference>
<evidence type="ECO:0000256" key="6">
    <source>
        <dbReference type="ARBA" id="ARBA00023125"/>
    </source>
</evidence>
<evidence type="ECO:0000313" key="13">
    <source>
        <dbReference type="Proteomes" id="UP001344447"/>
    </source>
</evidence>
<dbReference type="FunFam" id="3.40.50.300:FF:001665">
    <property type="entry name" value="DNA repair protein RAD51 4"/>
    <property type="match status" value="1"/>
</dbReference>